<dbReference type="Proteomes" id="UP000290439">
    <property type="component" value="Chromosome"/>
</dbReference>
<dbReference type="NCBIfam" id="TIGR00026">
    <property type="entry name" value="hi_GC_TIGR00026"/>
    <property type="match status" value="1"/>
</dbReference>
<dbReference type="InterPro" id="IPR012349">
    <property type="entry name" value="Split_barrel_FMN-bd"/>
</dbReference>
<accession>A0A4U8VXV4</accession>
<dbReference type="Pfam" id="PF04075">
    <property type="entry name" value="F420H2_quin_red"/>
    <property type="match status" value="1"/>
</dbReference>
<organism evidence="1 2">
    <name type="scientific">Nocardia cyriacigeorgica</name>
    <dbReference type="NCBI Taxonomy" id="135487"/>
    <lineage>
        <taxon>Bacteria</taxon>
        <taxon>Bacillati</taxon>
        <taxon>Actinomycetota</taxon>
        <taxon>Actinomycetes</taxon>
        <taxon>Mycobacteriales</taxon>
        <taxon>Nocardiaceae</taxon>
        <taxon>Nocardia</taxon>
    </lineage>
</organism>
<dbReference type="Gene3D" id="2.30.110.10">
    <property type="entry name" value="Electron Transport, Fmn-binding Protein, Chain A"/>
    <property type="match status" value="1"/>
</dbReference>
<dbReference type="AlphaFoldDB" id="A0A4U8VXV4"/>
<dbReference type="RefSeq" id="WP_036537577.1">
    <property type="nucleotide sequence ID" value="NZ_JADLPI010000003.1"/>
</dbReference>
<reference evidence="1 2" key="1">
    <citation type="submission" date="2019-02" db="EMBL/GenBank/DDBJ databases">
        <authorList>
            <consortium name="Pathogen Informatics"/>
        </authorList>
    </citation>
    <scope>NUCLEOTIDE SEQUENCE [LARGE SCALE GENOMIC DNA]</scope>
    <source>
        <strain evidence="1 2">3012STDY6756504</strain>
    </source>
</reference>
<dbReference type="GO" id="GO:0016491">
    <property type="term" value="F:oxidoreductase activity"/>
    <property type="evidence" value="ECO:0007669"/>
    <property type="project" value="InterPro"/>
</dbReference>
<protein>
    <submittedName>
        <fullName evidence="1">Deazaflavin-dependent oxidoreductase, nitroreductase family</fullName>
    </submittedName>
</protein>
<sequence length="126" mass="13579">MALPRALGKFNRQVTNPVTSVIAGRAPGMGIVVHKGRKSGRTYRTPVLLFADGHEYRIALTYGRDVDWVKNVVAAGEFAVETHGQTVALADPLIRHDAAASWAPPVIRQALVAMSAPYFLEARTAG</sequence>
<dbReference type="OrthoDB" id="3778270at2"/>
<dbReference type="InterPro" id="IPR004378">
    <property type="entry name" value="F420H2_quin_Rdtase"/>
</dbReference>
<dbReference type="EMBL" id="LR215973">
    <property type="protein sequence ID" value="VFA98282.1"/>
    <property type="molecule type" value="Genomic_DNA"/>
</dbReference>
<evidence type="ECO:0000313" key="1">
    <source>
        <dbReference type="EMBL" id="VFA98282.1"/>
    </source>
</evidence>
<gene>
    <name evidence="1" type="ORF">NCTC10797_02049</name>
</gene>
<name>A0A4U8VXV4_9NOCA</name>
<proteinExistence type="predicted"/>
<evidence type="ECO:0000313" key="2">
    <source>
        <dbReference type="Proteomes" id="UP000290439"/>
    </source>
</evidence>